<evidence type="ECO:0000313" key="1">
    <source>
        <dbReference type="EMBL" id="GMN72502.1"/>
    </source>
</evidence>
<organism evidence="1 2">
    <name type="scientific">Ficus carica</name>
    <name type="common">Common fig</name>
    <dbReference type="NCBI Taxonomy" id="3494"/>
    <lineage>
        <taxon>Eukaryota</taxon>
        <taxon>Viridiplantae</taxon>
        <taxon>Streptophyta</taxon>
        <taxon>Embryophyta</taxon>
        <taxon>Tracheophyta</taxon>
        <taxon>Spermatophyta</taxon>
        <taxon>Magnoliopsida</taxon>
        <taxon>eudicotyledons</taxon>
        <taxon>Gunneridae</taxon>
        <taxon>Pentapetalae</taxon>
        <taxon>rosids</taxon>
        <taxon>fabids</taxon>
        <taxon>Rosales</taxon>
        <taxon>Moraceae</taxon>
        <taxon>Ficeae</taxon>
        <taxon>Ficus</taxon>
    </lineage>
</organism>
<name>A0AA88JHQ8_FICCA</name>
<keyword evidence="2" id="KW-1185">Reference proteome</keyword>
<dbReference type="AlphaFoldDB" id="A0AA88JHQ8"/>
<comment type="caution">
    <text evidence="1">The sequence shown here is derived from an EMBL/GenBank/DDBJ whole genome shotgun (WGS) entry which is preliminary data.</text>
</comment>
<dbReference type="Proteomes" id="UP001187192">
    <property type="component" value="Unassembled WGS sequence"/>
</dbReference>
<accession>A0AA88JHQ8</accession>
<sequence length="46" mass="4863">MKFCPSPCGGWQSAVAIVAASPLSLSLCLRKDESEPPPGLNKFCLL</sequence>
<dbReference type="EMBL" id="BTGU01011676">
    <property type="protein sequence ID" value="GMN72502.1"/>
    <property type="molecule type" value="Genomic_DNA"/>
</dbReference>
<evidence type="ECO:0000313" key="2">
    <source>
        <dbReference type="Proteomes" id="UP001187192"/>
    </source>
</evidence>
<proteinExistence type="predicted"/>
<protein>
    <submittedName>
        <fullName evidence="1">Uncharacterized protein</fullName>
    </submittedName>
</protein>
<gene>
    <name evidence="1" type="ORF">TIFTF001_052865</name>
</gene>
<reference evidence="1" key="1">
    <citation type="submission" date="2023-07" db="EMBL/GenBank/DDBJ databases">
        <title>draft genome sequence of fig (Ficus carica).</title>
        <authorList>
            <person name="Takahashi T."/>
            <person name="Nishimura K."/>
        </authorList>
    </citation>
    <scope>NUCLEOTIDE SEQUENCE</scope>
</reference>